<keyword evidence="14" id="KW-1185">Reference proteome</keyword>
<dbReference type="InterPro" id="IPR023214">
    <property type="entry name" value="HAD_sf"/>
</dbReference>
<protein>
    <submittedName>
        <fullName evidence="13">Uncharacterized protein</fullName>
    </submittedName>
</protein>
<feature type="compositionally biased region" description="Basic and acidic residues" evidence="8">
    <location>
        <begin position="521"/>
        <end position="534"/>
    </location>
</feature>
<dbReference type="GO" id="GO:0140326">
    <property type="term" value="F:ATPase-coupled intramembrane lipid transporter activity"/>
    <property type="evidence" value="ECO:0007669"/>
    <property type="project" value="TreeGrafter"/>
</dbReference>
<feature type="compositionally biased region" description="Polar residues" evidence="8">
    <location>
        <begin position="866"/>
        <end position="875"/>
    </location>
</feature>
<evidence type="ECO:0000259" key="11">
    <source>
        <dbReference type="Pfam" id="PF16209"/>
    </source>
</evidence>
<dbReference type="SFLD" id="SFLDG00002">
    <property type="entry name" value="C1.7:_P-type_atpase_like"/>
    <property type="match status" value="1"/>
</dbReference>
<keyword evidence="4" id="KW-0460">Magnesium</keyword>
<dbReference type="SFLD" id="SFLDS00003">
    <property type="entry name" value="Haloacid_Dehalogenase"/>
    <property type="match status" value="1"/>
</dbReference>
<evidence type="ECO:0000313" key="14">
    <source>
        <dbReference type="Proteomes" id="UP000007800"/>
    </source>
</evidence>
<evidence type="ECO:0000256" key="2">
    <source>
        <dbReference type="ARBA" id="ARBA00022692"/>
    </source>
</evidence>
<evidence type="ECO:0000256" key="7">
    <source>
        <dbReference type="ARBA" id="ARBA00023136"/>
    </source>
</evidence>
<keyword evidence="2 9" id="KW-0812">Transmembrane</keyword>
<accession>C5KCT3</accession>
<keyword evidence="6 9" id="KW-1133">Transmembrane helix</keyword>
<dbReference type="InterPro" id="IPR023298">
    <property type="entry name" value="ATPase_P-typ_TM_dom_sf"/>
</dbReference>
<dbReference type="PROSITE" id="PS00154">
    <property type="entry name" value="ATPASE_E1_E2"/>
    <property type="match status" value="1"/>
</dbReference>
<feature type="transmembrane region" description="Helical" evidence="9">
    <location>
        <begin position="1227"/>
        <end position="1246"/>
    </location>
</feature>
<dbReference type="InterPro" id="IPR032631">
    <property type="entry name" value="P-type_ATPase_N"/>
</dbReference>
<feature type="transmembrane region" description="Helical" evidence="9">
    <location>
        <begin position="331"/>
        <end position="357"/>
    </location>
</feature>
<dbReference type="GO" id="GO:0045332">
    <property type="term" value="P:phospholipid translocation"/>
    <property type="evidence" value="ECO:0007669"/>
    <property type="project" value="TreeGrafter"/>
</dbReference>
<dbReference type="GO" id="GO:0005524">
    <property type="term" value="F:ATP binding"/>
    <property type="evidence" value="ECO:0007669"/>
    <property type="project" value="InterPro"/>
</dbReference>
<dbReference type="Gene3D" id="3.40.1110.10">
    <property type="entry name" value="Calcium-transporting ATPase, cytoplasmic domain N"/>
    <property type="match status" value="1"/>
</dbReference>
<evidence type="ECO:0000256" key="8">
    <source>
        <dbReference type="SAM" id="MobiDB-lite"/>
    </source>
</evidence>
<feature type="region of interest" description="Disordered" evidence="8">
    <location>
        <begin position="863"/>
        <end position="895"/>
    </location>
</feature>
<dbReference type="Pfam" id="PF16209">
    <property type="entry name" value="PhoLip_ATPase_N"/>
    <property type="match status" value="1"/>
</dbReference>
<dbReference type="Pfam" id="PF13246">
    <property type="entry name" value="Cation_ATPase"/>
    <property type="match status" value="1"/>
</dbReference>
<evidence type="ECO:0000259" key="10">
    <source>
        <dbReference type="Pfam" id="PF00122"/>
    </source>
</evidence>
<dbReference type="GeneID" id="9087034"/>
<dbReference type="Gene3D" id="3.40.50.1000">
    <property type="entry name" value="HAD superfamily/HAD-like"/>
    <property type="match status" value="1"/>
</dbReference>
<evidence type="ECO:0000256" key="4">
    <source>
        <dbReference type="ARBA" id="ARBA00022842"/>
    </source>
</evidence>
<dbReference type="SUPFAM" id="SSF81653">
    <property type="entry name" value="Calcium ATPase, transduction domain A"/>
    <property type="match status" value="2"/>
</dbReference>
<dbReference type="InterPro" id="IPR008250">
    <property type="entry name" value="ATPase_P-typ_transduc_dom_A_sf"/>
</dbReference>
<dbReference type="InParanoid" id="C5KCT3"/>
<evidence type="ECO:0000256" key="3">
    <source>
        <dbReference type="ARBA" id="ARBA00022723"/>
    </source>
</evidence>
<evidence type="ECO:0000256" key="5">
    <source>
        <dbReference type="ARBA" id="ARBA00022967"/>
    </source>
</evidence>
<dbReference type="Proteomes" id="UP000007800">
    <property type="component" value="Unassembled WGS sequence"/>
</dbReference>
<dbReference type="InterPro" id="IPR059000">
    <property type="entry name" value="ATPase_P-type_domA"/>
</dbReference>
<feature type="region of interest" description="Disordered" evidence="8">
    <location>
        <begin position="519"/>
        <end position="564"/>
    </location>
</feature>
<comment type="subcellular location">
    <subcellularLocation>
        <location evidence="1">Membrane</location>
        <topology evidence="1">Multi-pass membrane protein</topology>
    </subcellularLocation>
</comment>
<dbReference type="InterPro" id="IPR001757">
    <property type="entry name" value="P_typ_ATPase"/>
</dbReference>
<dbReference type="PANTHER" id="PTHR24092">
    <property type="entry name" value="PROBABLE PHOSPHOLIPID-TRANSPORTING ATPASE"/>
    <property type="match status" value="1"/>
</dbReference>
<feature type="transmembrane region" description="Helical" evidence="9">
    <location>
        <begin position="1055"/>
        <end position="1076"/>
    </location>
</feature>
<dbReference type="InterPro" id="IPR023299">
    <property type="entry name" value="ATPase_P-typ_cyto_dom_N"/>
</dbReference>
<dbReference type="GO" id="GO:0005886">
    <property type="term" value="C:plasma membrane"/>
    <property type="evidence" value="ECO:0007669"/>
    <property type="project" value="TreeGrafter"/>
</dbReference>
<feature type="transmembrane region" description="Helical" evidence="9">
    <location>
        <begin position="1032"/>
        <end position="1049"/>
    </location>
</feature>
<reference evidence="13 14" key="1">
    <citation type="submission" date="2008-07" db="EMBL/GenBank/DDBJ databases">
        <authorList>
            <person name="El-Sayed N."/>
            <person name="Caler E."/>
            <person name="Inman J."/>
            <person name="Amedeo P."/>
            <person name="Hass B."/>
            <person name="Wortman J."/>
        </authorList>
    </citation>
    <scope>NUCLEOTIDE SEQUENCE [LARGE SCALE GENOMIC DNA]</scope>
    <source>
        <strain evidence="14">ATCC 50983 / TXsc</strain>
    </source>
</reference>
<evidence type="ECO:0000259" key="12">
    <source>
        <dbReference type="Pfam" id="PF16212"/>
    </source>
</evidence>
<keyword evidence="3" id="KW-0479">Metal-binding</keyword>
<feature type="domain" description="P-type ATPase N-terminal" evidence="11">
    <location>
        <begin position="1170"/>
        <end position="1229"/>
    </location>
</feature>
<evidence type="ECO:0000256" key="6">
    <source>
        <dbReference type="ARBA" id="ARBA00022989"/>
    </source>
</evidence>
<evidence type="ECO:0000256" key="1">
    <source>
        <dbReference type="ARBA" id="ARBA00004141"/>
    </source>
</evidence>
<dbReference type="EMBL" id="GG671995">
    <property type="protein sequence ID" value="EER17682.1"/>
    <property type="molecule type" value="Genomic_DNA"/>
</dbReference>
<gene>
    <name evidence="13" type="ORF">Pmar_PMAR023603</name>
</gene>
<dbReference type="InterPro" id="IPR018303">
    <property type="entry name" value="ATPase_P-typ_P_site"/>
</dbReference>
<dbReference type="OrthoDB" id="377733at2759"/>
<keyword evidence="5" id="KW-1278">Translocase</keyword>
<dbReference type="Pfam" id="PF16212">
    <property type="entry name" value="PhoLip_ATPase_C"/>
    <property type="match status" value="1"/>
</dbReference>
<feature type="domain" description="P-type ATPase A" evidence="10">
    <location>
        <begin position="44"/>
        <end position="90"/>
    </location>
</feature>
<sequence>MLIPDVSSLSPVSALFPLAFVLVVSEIREFVEEYQAYNRDKETNSTKTHKIDKDGTVVAVPWSDLRVGDVVLVMDQEPIPADVVLLLSSHAENAKTGSVAYMETSNLDGETNLKTREAPKLVGKMVAAGSEFTTRRSKTSGSVHAAPSSSVYAISLSVPPAVTTEPDSSTAGVQQGSPVERMTVKRFATGINAEDSLGRLVSSMAMDFEAPHADMYKFKGTIAPLSNTEDEGFAEGLSINNMLLRGCKLRNTPWAVGMVTYAGYDSKAEMNSRAAGLHPSKHSTVENQQNAYVTWLVVLLVILCAIVTIVFSTEPSPEDEDFPWYLVGLSYQNPIINFLAFFVLLNTLIPMSLWVTLEILKLAQSFLIEWDNQFYDKERDLHARCNAKNMHEELGMVTHVFSDKTGTLTCNKMEFKGAAVGGKTYSLDFNAPAPGSVPDGKKCNAVFSGVLPTNLQLIGLLQQELHRDGVDSAMGQFLMCLALNHSCEHVAGGHIDPQHMAEEPAKILTGCIQLFNKKKKGQEQRGDDGDDSGRLGRGMMDGGAGGLNEGDAEEPDSYQGTSPDETALVGAAADFGIRFIDRTPEVEMVRLPDGTEKTWRLLHVVEFTSERRMMTVVATDNDTADTDDKPVYIYTKGADSSILPKCINNTSDDNMVRTHTKRMVARFAETGFRTLCVAYRTMSLSAWKSIQSEIDIAQTKVVERERLVSEIEAKKIEVNFTLLGCTAVEDKLQDGVPETIASLRNANITVCMITGDKRETAINIARSCRLVTSKQNVYTMMSQNNMFGGGNFVPIRSLQQLLEAKEPALGVNTPLEPGSLDEDGDPDESDMLLGPNPRAIWELTGEGQDIEDKIRNEQQAKRLVSRTASNTSRVASSPMRVASARGVSTPDGNSTTTEKFSLVIDGASLATILVNPTSRKKLLEVLTYGQCESAVFCRVNPKQKGEIVHLVRASLDKRGRVLAIGDGANDINMIHQAHVGVGIFGQEGYQAAGTADYAISRFGDLYRLMFYHGRINYERNTHFINFFIYKNFVYTLCQFWFGIVSYWTGQTVFESWYVLTYNSVFCLAPLFIAALFDKDIDPDLDAPAPKGCGRMPHPTGLTVDKCDVYREAVATTGNITFWLILLLITASCVLPIVGAAKLRGLTDHAYFSDQLQEMRASYKRKTRKENRESSYAYCNNSISTRAYTWLTFLPLCIVFQFRRLSNCYFLLTAVLAYVPDVGSLNPFASVAPLIFVLIVSVGREFIEEYQAYLRDKETNRGRCHVVVQGGRVVSRQWSDIYPGEIVLVKEWDQLPADVVLLLSSHAENAKTGSVAYMETSNLDGETNLKTREAPKLVGTVLAMSSTTRNSESGIIESDTVEESTGERRVALEGHNIVTDVASFALGFTAIPCQLSEDESAQELSLLVSSRLSIDFEAPTTDMMKFQGTLTVGDDNCEATERSQAITIDNV</sequence>
<keyword evidence="7 9" id="KW-0472">Membrane</keyword>
<organism evidence="14">
    <name type="scientific">Perkinsus marinus (strain ATCC 50983 / TXsc)</name>
    <dbReference type="NCBI Taxonomy" id="423536"/>
    <lineage>
        <taxon>Eukaryota</taxon>
        <taxon>Sar</taxon>
        <taxon>Alveolata</taxon>
        <taxon>Perkinsozoa</taxon>
        <taxon>Perkinsea</taxon>
        <taxon>Perkinsida</taxon>
        <taxon>Perkinsidae</taxon>
        <taxon>Perkinsus</taxon>
    </lineage>
</organism>
<dbReference type="NCBIfam" id="TIGR01494">
    <property type="entry name" value="ATPase_P-type"/>
    <property type="match status" value="1"/>
</dbReference>
<dbReference type="SUPFAM" id="SSF81660">
    <property type="entry name" value="Metal cation-transporting ATPase, ATP-binding domain N"/>
    <property type="match status" value="1"/>
</dbReference>
<dbReference type="GO" id="GO:0016887">
    <property type="term" value="F:ATP hydrolysis activity"/>
    <property type="evidence" value="ECO:0007669"/>
    <property type="project" value="InterPro"/>
</dbReference>
<feature type="compositionally biased region" description="Gly residues" evidence="8">
    <location>
        <begin position="535"/>
        <end position="548"/>
    </location>
</feature>
<dbReference type="GO" id="GO:0046872">
    <property type="term" value="F:metal ion binding"/>
    <property type="evidence" value="ECO:0007669"/>
    <property type="project" value="UniProtKB-KW"/>
</dbReference>
<dbReference type="RefSeq" id="XP_002785886.1">
    <property type="nucleotide sequence ID" value="XM_002785840.1"/>
</dbReference>
<feature type="domain" description="P-type ATPase C-terminal" evidence="12">
    <location>
        <begin position="994"/>
        <end position="1083"/>
    </location>
</feature>
<proteinExistence type="predicted"/>
<dbReference type="InterPro" id="IPR032630">
    <property type="entry name" value="P_typ_ATPase_c"/>
</dbReference>
<dbReference type="InterPro" id="IPR044492">
    <property type="entry name" value="P_typ_ATPase_HD_dom"/>
</dbReference>
<dbReference type="Pfam" id="PF00122">
    <property type="entry name" value="E1-E2_ATPase"/>
    <property type="match status" value="1"/>
</dbReference>
<dbReference type="SUPFAM" id="SSF56784">
    <property type="entry name" value="HAD-like"/>
    <property type="match status" value="1"/>
</dbReference>
<feature type="transmembrane region" description="Helical" evidence="9">
    <location>
        <begin position="1119"/>
        <end position="1140"/>
    </location>
</feature>
<dbReference type="SFLD" id="SFLDF00027">
    <property type="entry name" value="p-type_atpase"/>
    <property type="match status" value="1"/>
</dbReference>
<dbReference type="Gene3D" id="2.70.150.10">
    <property type="entry name" value="Calcium-transporting ATPase, cytoplasmic transduction domain A"/>
    <property type="match status" value="2"/>
</dbReference>
<evidence type="ECO:0000313" key="13">
    <source>
        <dbReference type="EMBL" id="EER17682.1"/>
    </source>
</evidence>
<dbReference type="SUPFAM" id="SSF81665">
    <property type="entry name" value="Calcium ATPase, transmembrane domain M"/>
    <property type="match status" value="2"/>
</dbReference>
<evidence type="ECO:0000256" key="9">
    <source>
        <dbReference type="SAM" id="Phobius"/>
    </source>
</evidence>
<name>C5KCT3_PERM5</name>
<feature type="transmembrane region" description="Helical" evidence="9">
    <location>
        <begin position="291"/>
        <end position="311"/>
    </location>
</feature>
<dbReference type="InterPro" id="IPR036412">
    <property type="entry name" value="HAD-like_sf"/>
</dbReference>